<dbReference type="EMBL" id="CAJJDN010000131">
    <property type="protein sequence ID" value="CAD8121207.1"/>
    <property type="molecule type" value="Genomic_DNA"/>
</dbReference>
<sequence length="396" mass="46862">MDYQIDNPFFGLEKIVLKKQDFYVYEVDQWDECNFVKIRVSLQFTQDHEIMYFKDGVILRKEQVNETKKIQLLNNLEQIKYLSWQFQNGLKKKKNGQSIAFWDGKALNKTGGYYQDDLKQGLWKELIKNYWKKAQIFETGEYQNDLKIGKWNYIYENNKIDGGLYRGKGQKKGKWTELDDRFWDYSQVIYKGEYNIKGIKVGLWDILYCNINQKKLKLIGGGLYDSSQGIKIGKWIELDKGFYLEKQITYVGEYNMKGIKFGRWDILYCNFWEKNYQLIAGGSYDNAKGNKIGKWIELDKEFYFEKQVTFNGEYNINGMKVGRWNTVAWDQQIGGGSYDISSEIKIGQWVELDEGFRDWNQVTYSGEYNIKGNKVGTWVGFNIVFNKKGKEIIYDT</sequence>
<gene>
    <name evidence="1" type="ORF">PSON_ATCC_30995.1.T1310003</name>
</gene>
<dbReference type="AlphaFoldDB" id="A0A8S1R1M1"/>
<dbReference type="PANTHER" id="PTHR33706">
    <property type="entry name" value="MORN VARIANT REPEAT PROTEIN"/>
    <property type="match status" value="1"/>
</dbReference>
<evidence type="ECO:0000313" key="2">
    <source>
        <dbReference type="Proteomes" id="UP000692954"/>
    </source>
</evidence>
<keyword evidence="2" id="KW-1185">Reference proteome</keyword>
<proteinExistence type="predicted"/>
<dbReference type="Proteomes" id="UP000692954">
    <property type="component" value="Unassembled WGS sequence"/>
</dbReference>
<comment type="caution">
    <text evidence="1">The sequence shown here is derived from an EMBL/GenBank/DDBJ whole genome shotgun (WGS) entry which is preliminary data.</text>
</comment>
<organism evidence="1 2">
    <name type="scientific">Paramecium sonneborni</name>
    <dbReference type="NCBI Taxonomy" id="65129"/>
    <lineage>
        <taxon>Eukaryota</taxon>
        <taxon>Sar</taxon>
        <taxon>Alveolata</taxon>
        <taxon>Ciliophora</taxon>
        <taxon>Intramacronucleata</taxon>
        <taxon>Oligohymenophorea</taxon>
        <taxon>Peniculida</taxon>
        <taxon>Parameciidae</taxon>
        <taxon>Paramecium</taxon>
    </lineage>
</organism>
<evidence type="ECO:0000313" key="1">
    <source>
        <dbReference type="EMBL" id="CAD8121207.1"/>
    </source>
</evidence>
<reference evidence="1" key="1">
    <citation type="submission" date="2021-01" db="EMBL/GenBank/DDBJ databases">
        <authorList>
            <consortium name="Genoscope - CEA"/>
            <person name="William W."/>
        </authorList>
    </citation>
    <scope>NUCLEOTIDE SEQUENCE</scope>
</reference>
<protein>
    <submittedName>
        <fullName evidence="1">Uncharacterized protein</fullName>
    </submittedName>
</protein>
<dbReference type="PANTHER" id="PTHR33706:SF1">
    <property type="entry name" value="TPR REPEAT PROTEIN"/>
    <property type="match status" value="1"/>
</dbReference>
<name>A0A8S1R1M1_9CILI</name>
<dbReference type="OrthoDB" id="5981048at2759"/>
<accession>A0A8S1R1M1</accession>